<dbReference type="Pfam" id="PF13577">
    <property type="entry name" value="SnoaL_4"/>
    <property type="match status" value="1"/>
</dbReference>
<dbReference type="Proteomes" id="UP000282837">
    <property type="component" value="Unassembled WGS sequence"/>
</dbReference>
<evidence type="ECO:0000256" key="1">
    <source>
        <dbReference type="SAM" id="MobiDB-lite"/>
    </source>
</evidence>
<name>A0A3S3TPL0_9SPHN</name>
<dbReference type="OrthoDB" id="7191104at2"/>
<evidence type="ECO:0000259" key="2">
    <source>
        <dbReference type="Pfam" id="PF13577"/>
    </source>
</evidence>
<reference evidence="3 4" key="1">
    <citation type="submission" date="2019-01" db="EMBL/GenBank/DDBJ databases">
        <authorList>
            <person name="Chen W.-M."/>
        </authorList>
    </citation>
    <scope>NUCLEOTIDE SEQUENCE [LARGE SCALE GENOMIC DNA]</scope>
    <source>
        <strain evidence="3 4">FSY-9</strain>
    </source>
</reference>
<evidence type="ECO:0000313" key="3">
    <source>
        <dbReference type="EMBL" id="RVU05697.1"/>
    </source>
</evidence>
<evidence type="ECO:0000313" key="4">
    <source>
        <dbReference type="Proteomes" id="UP000282837"/>
    </source>
</evidence>
<organism evidence="3 4">
    <name type="scientific">Novosphingobium umbonatum</name>
    <dbReference type="NCBI Taxonomy" id="1908524"/>
    <lineage>
        <taxon>Bacteria</taxon>
        <taxon>Pseudomonadati</taxon>
        <taxon>Pseudomonadota</taxon>
        <taxon>Alphaproteobacteria</taxon>
        <taxon>Sphingomonadales</taxon>
        <taxon>Sphingomonadaceae</taxon>
        <taxon>Novosphingobium</taxon>
    </lineage>
</organism>
<proteinExistence type="predicted"/>
<dbReference type="Gene3D" id="3.10.450.50">
    <property type="match status" value="1"/>
</dbReference>
<feature type="region of interest" description="Disordered" evidence="1">
    <location>
        <begin position="151"/>
        <end position="174"/>
    </location>
</feature>
<keyword evidence="4" id="KW-1185">Reference proteome</keyword>
<dbReference type="EMBL" id="SACO01000004">
    <property type="protein sequence ID" value="RVU05697.1"/>
    <property type="molecule type" value="Genomic_DNA"/>
</dbReference>
<dbReference type="AlphaFoldDB" id="A0A3S3TPL0"/>
<comment type="caution">
    <text evidence="3">The sequence shown here is derived from an EMBL/GenBank/DDBJ whole genome shotgun (WGS) entry which is preliminary data.</text>
</comment>
<gene>
    <name evidence="3" type="ORF">EOE18_06805</name>
</gene>
<protein>
    <submittedName>
        <fullName evidence="3">Nuclear transport factor 2 family protein</fullName>
    </submittedName>
</protein>
<dbReference type="SUPFAM" id="SSF54427">
    <property type="entry name" value="NTF2-like"/>
    <property type="match status" value="1"/>
</dbReference>
<feature type="domain" description="SnoaL-like" evidence="2">
    <location>
        <begin position="13"/>
        <end position="135"/>
    </location>
</feature>
<dbReference type="InterPro" id="IPR032710">
    <property type="entry name" value="NTF2-like_dom_sf"/>
</dbReference>
<sequence length="174" mass="19883">MTKTFNLEAEVRDLAARRDIQRALMRYMRGQDRLDPVLHLSAFHADAYVDCGLMQGSAQEFVDFAQGFLADLESSQHIIAQSDIEVNGAVASGEIYFYAWHRLHQDGEAKDLIVAGRYIDEYAERDGDWRIVKRRELIDWARTDPAADGFLAENPHLPRGARRGADFSQTRDWP</sequence>
<accession>A0A3S3TPL0</accession>
<dbReference type="RefSeq" id="WP_127707585.1">
    <property type="nucleotide sequence ID" value="NZ_SACO01000004.1"/>
</dbReference>
<dbReference type="InterPro" id="IPR037401">
    <property type="entry name" value="SnoaL-like"/>
</dbReference>